<protein>
    <submittedName>
        <fullName evidence="2">DinB superfamily protein</fullName>
    </submittedName>
</protein>
<accession>A0A5B9QXV7</accession>
<reference evidence="2 3" key="1">
    <citation type="submission" date="2019-08" db="EMBL/GenBank/DDBJ databases">
        <title>Deep-cultivation of Planctomycetes and their phenomic and genomic characterization uncovers novel biology.</title>
        <authorList>
            <person name="Wiegand S."/>
            <person name="Jogler M."/>
            <person name="Boedeker C."/>
            <person name="Pinto D."/>
            <person name="Vollmers J."/>
            <person name="Rivas-Marin E."/>
            <person name="Kohn T."/>
            <person name="Peeters S.H."/>
            <person name="Heuer A."/>
            <person name="Rast P."/>
            <person name="Oberbeckmann S."/>
            <person name="Bunk B."/>
            <person name="Jeske O."/>
            <person name="Meyerdierks A."/>
            <person name="Storesund J.E."/>
            <person name="Kallscheuer N."/>
            <person name="Luecker S."/>
            <person name="Lage O.M."/>
            <person name="Pohl T."/>
            <person name="Merkel B.J."/>
            <person name="Hornburger P."/>
            <person name="Mueller R.-W."/>
            <person name="Bruemmer F."/>
            <person name="Labrenz M."/>
            <person name="Spormann A.M."/>
            <person name="Op den Camp H."/>
            <person name="Overmann J."/>
            <person name="Amann R."/>
            <person name="Jetten M.S.M."/>
            <person name="Mascher T."/>
            <person name="Medema M.H."/>
            <person name="Devos D.P."/>
            <person name="Kaster A.-K."/>
            <person name="Ovreas L."/>
            <person name="Rohde M."/>
            <person name="Galperin M.Y."/>
            <person name="Jogler C."/>
        </authorList>
    </citation>
    <scope>NUCLEOTIDE SEQUENCE [LARGE SCALE GENOMIC DNA]</scope>
    <source>
        <strain evidence="2 3">UC8</strain>
    </source>
</reference>
<evidence type="ECO:0000259" key="1">
    <source>
        <dbReference type="Pfam" id="PF12867"/>
    </source>
</evidence>
<sequence length="191" mass="20941">MNTHLPTAEEALLLCRTAAGQIEFARNYTLELLQHTPQELWYQTPEGAPSCVAWQVGHLAVSQYGLLMFRQRGRQPEDLDLIPGRFRKAFGRGSTPPIVPTEAGEAQDAPASTAALPTSDELLQRLADVHTAAMAEIAAISDGQALLEEVDMPYAVYPIKLGAILFCPLHEHIHCGQIGLLRRMLGLPPIR</sequence>
<dbReference type="InterPro" id="IPR034660">
    <property type="entry name" value="DinB/YfiT-like"/>
</dbReference>
<dbReference type="Gene3D" id="1.20.120.450">
    <property type="entry name" value="dinb family like domain"/>
    <property type="match status" value="1"/>
</dbReference>
<proteinExistence type="predicted"/>
<organism evidence="2 3">
    <name type="scientific">Roseimaritima ulvae</name>
    <dbReference type="NCBI Taxonomy" id="980254"/>
    <lineage>
        <taxon>Bacteria</taxon>
        <taxon>Pseudomonadati</taxon>
        <taxon>Planctomycetota</taxon>
        <taxon>Planctomycetia</taxon>
        <taxon>Pirellulales</taxon>
        <taxon>Pirellulaceae</taxon>
        <taxon>Roseimaritima</taxon>
    </lineage>
</organism>
<name>A0A5B9QXV7_9BACT</name>
<gene>
    <name evidence="2" type="ORF">UC8_59140</name>
</gene>
<dbReference type="SUPFAM" id="SSF109854">
    <property type="entry name" value="DinB/YfiT-like putative metalloenzymes"/>
    <property type="match status" value="1"/>
</dbReference>
<feature type="domain" description="DinB-like" evidence="1">
    <location>
        <begin position="21"/>
        <end position="178"/>
    </location>
</feature>
<keyword evidence="3" id="KW-1185">Reference proteome</keyword>
<evidence type="ECO:0000313" key="2">
    <source>
        <dbReference type="EMBL" id="QEG43857.1"/>
    </source>
</evidence>
<dbReference type="Pfam" id="PF12867">
    <property type="entry name" value="DinB_2"/>
    <property type="match status" value="1"/>
</dbReference>
<dbReference type="KEGG" id="rul:UC8_59140"/>
<evidence type="ECO:0000313" key="3">
    <source>
        <dbReference type="Proteomes" id="UP000325286"/>
    </source>
</evidence>
<dbReference type="Proteomes" id="UP000325286">
    <property type="component" value="Chromosome"/>
</dbReference>
<dbReference type="InterPro" id="IPR024775">
    <property type="entry name" value="DinB-like"/>
</dbReference>
<dbReference type="OrthoDB" id="287241at2"/>
<dbReference type="RefSeq" id="WP_068135934.1">
    <property type="nucleotide sequence ID" value="NZ_CP042914.1"/>
</dbReference>
<dbReference type="EMBL" id="CP042914">
    <property type="protein sequence ID" value="QEG43857.1"/>
    <property type="molecule type" value="Genomic_DNA"/>
</dbReference>
<dbReference type="AlphaFoldDB" id="A0A5B9QXV7"/>